<organism evidence="3 4">
    <name type="scientific">Durusdinium trenchii</name>
    <dbReference type="NCBI Taxonomy" id="1381693"/>
    <lineage>
        <taxon>Eukaryota</taxon>
        <taxon>Sar</taxon>
        <taxon>Alveolata</taxon>
        <taxon>Dinophyceae</taxon>
        <taxon>Suessiales</taxon>
        <taxon>Symbiodiniaceae</taxon>
        <taxon>Durusdinium</taxon>
    </lineage>
</organism>
<comment type="caution">
    <text evidence="3">The sequence shown here is derived from an EMBL/GenBank/DDBJ whole genome shotgun (WGS) entry which is preliminary data.</text>
</comment>
<gene>
    <name evidence="2" type="ORF">CCMP2556_LOCUS45284</name>
    <name evidence="3" type="ORF">CCMP2556_LOCUS45318</name>
</gene>
<proteinExistence type="predicted"/>
<evidence type="ECO:0000313" key="2">
    <source>
        <dbReference type="EMBL" id="CAK9095020.1"/>
    </source>
</evidence>
<keyword evidence="4" id="KW-1185">Reference proteome</keyword>
<name>A0ABP0R3D1_9DINO</name>
<feature type="compositionally biased region" description="Polar residues" evidence="1">
    <location>
        <begin position="243"/>
        <end position="259"/>
    </location>
</feature>
<accession>A0ABP0R3D1</accession>
<sequence length="259" mass="28654">MSKAEIIEEIARLGELPPKSWNRTECMIRMEELRTAHGLTPNPKAKTVTPLRTMMVQLNAAATKKANLVTFVKELGVVVAPNDTIPILQKKGALAIYDRAPASPEDPVGFGMHAAKTYQEILVHEASYQRWVIQTFEEQEGQACARLCRLARWLLDQRAQKDMTPMNDTHAPAPITREELMSKGYKTTKVEPDARSKISKQSGASSSTTQSVLVALVETVQELKEEVSNLKGSQGEPPRKKAPSSSEASAQSFEMVQRP</sequence>
<dbReference type="EMBL" id="CAXAMN010025428">
    <property type="protein sequence ID" value="CAK9095097.1"/>
    <property type="molecule type" value="Genomic_DNA"/>
</dbReference>
<dbReference type="Proteomes" id="UP001642484">
    <property type="component" value="Unassembled WGS sequence"/>
</dbReference>
<dbReference type="EMBL" id="CAXAMN010025417">
    <property type="protein sequence ID" value="CAK9095020.1"/>
    <property type="molecule type" value="Genomic_DNA"/>
</dbReference>
<reference evidence="3 4" key="1">
    <citation type="submission" date="2024-02" db="EMBL/GenBank/DDBJ databases">
        <authorList>
            <person name="Chen Y."/>
            <person name="Shah S."/>
            <person name="Dougan E. K."/>
            <person name="Thang M."/>
            <person name="Chan C."/>
        </authorList>
    </citation>
    <scope>NUCLEOTIDE SEQUENCE [LARGE SCALE GENOMIC DNA]</scope>
</reference>
<protein>
    <submittedName>
        <fullName evidence="3">Uncharacterized protein</fullName>
    </submittedName>
</protein>
<feature type="region of interest" description="Disordered" evidence="1">
    <location>
        <begin position="225"/>
        <end position="259"/>
    </location>
</feature>
<feature type="compositionally biased region" description="Low complexity" evidence="1">
    <location>
        <begin position="199"/>
        <end position="210"/>
    </location>
</feature>
<evidence type="ECO:0000256" key="1">
    <source>
        <dbReference type="SAM" id="MobiDB-lite"/>
    </source>
</evidence>
<feature type="region of interest" description="Disordered" evidence="1">
    <location>
        <begin position="163"/>
        <end position="210"/>
    </location>
</feature>
<evidence type="ECO:0000313" key="3">
    <source>
        <dbReference type="EMBL" id="CAK9095097.1"/>
    </source>
</evidence>
<evidence type="ECO:0000313" key="4">
    <source>
        <dbReference type="Proteomes" id="UP001642484"/>
    </source>
</evidence>